<evidence type="ECO:0000313" key="1">
    <source>
        <dbReference type="Proteomes" id="UP000887540"/>
    </source>
</evidence>
<protein>
    <submittedName>
        <fullName evidence="2">Uncharacterized protein</fullName>
    </submittedName>
</protein>
<accession>A0A914DY59</accession>
<organism evidence="1 2">
    <name type="scientific">Acrobeloides nanus</name>
    <dbReference type="NCBI Taxonomy" id="290746"/>
    <lineage>
        <taxon>Eukaryota</taxon>
        <taxon>Metazoa</taxon>
        <taxon>Ecdysozoa</taxon>
        <taxon>Nematoda</taxon>
        <taxon>Chromadorea</taxon>
        <taxon>Rhabditida</taxon>
        <taxon>Tylenchina</taxon>
        <taxon>Cephalobomorpha</taxon>
        <taxon>Cephaloboidea</taxon>
        <taxon>Cephalobidae</taxon>
        <taxon>Acrobeloides</taxon>
    </lineage>
</organism>
<keyword evidence="1" id="KW-1185">Reference proteome</keyword>
<sequence length="73" mass="8839">MNKTRIRSELKKEKRALVRQLCNAVQYCLALDEVEMLFMTKKERQRKKEGYQFDVIEMKETKNKDEANEVNRN</sequence>
<name>A0A914DY59_9BILA</name>
<dbReference type="Proteomes" id="UP000887540">
    <property type="component" value="Unplaced"/>
</dbReference>
<proteinExistence type="predicted"/>
<dbReference type="AlphaFoldDB" id="A0A914DY59"/>
<reference evidence="2" key="1">
    <citation type="submission" date="2022-11" db="UniProtKB">
        <authorList>
            <consortium name="WormBaseParasite"/>
        </authorList>
    </citation>
    <scope>IDENTIFICATION</scope>
</reference>
<evidence type="ECO:0000313" key="2">
    <source>
        <dbReference type="WBParaSite" id="ACRNAN_scaffold4422.g28607.t1"/>
    </source>
</evidence>
<dbReference type="WBParaSite" id="ACRNAN_scaffold4422.g28607.t1">
    <property type="protein sequence ID" value="ACRNAN_scaffold4422.g28607.t1"/>
    <property type="gene ID" value="ACRNAN_scaffold4422.g28607"/>
</dbReference>